<dbReference type="Pfam" id="PF00593">
    <property type="entry name" value="TonB_dep_Rec_b-barrel"/>
    <property type="match status" value="1"/>
</dbReference>
<keyword evidence="16" id="KW-0675">Receptor</keyword>
<keyword evidence="5 11" id="KW-0812">Transmembrane</keyword>
<keyword evidence="2 11" id="KW-0813">Transport</keyword>
<gene>
    <name evidence="16" type="ORF">KFK14_11970</name>
</gene>
<dbReference type="InterPro" id="IPR000531">
    <property type="entry name" value="Beta-barrel_TonB"/>
</dbReference>
<keyword evidence="6" id="KW-0408">Iron</keyword>
<dbReference type="GO" id="GO:0009279">
    <property type="term" value="C:cell outer membrane"/>
    <property type="evidence" value="ECO:0007669"/>
    <property type="project" value="UniProtKB-SubCell"/>
</dbReference>
<dbReference type="PROSITE" id="PS52016">
    <property type="entry name" value="TONB_DEPENDENT_REC_3"/>
    <property type="match status" value="1"/>
</dbReference>
<keyword evidence="14" id="KW-0732">Signal</keyword>
<keyword evidence="10 11" id="KW-0998">Cell outer membrane</keyword>
<evidence type="ECO:0000256" key="3">
    <source>
        <dbReference type="ARBA" id="ARBA00022452"/>
    </source>
</evidence>
<keyword evidence="4" id="KW-0410">Iron transport</keyword>
<name>A0A975K3S8_9SPHN</name>
<evidence type="ECO:0000256" key="7">
    <source>
        <dbReference type="ARBA" id="ARBA00023065"/>
    </source>
</evidence>
<proteinExistence type="inferred from homology"/>
<evidence type="ECO:0000256" key="6">
    <source>
        <dbReference type="ARBA" id="ARBA00023004"/>
    </source>
</evidence>
<feature type="signal peptide" evidence="14">
    <location>
        <begin position="1"/>
        <end position="24"/>
    </location>
</feature>
<protein>
    <submittedName>
        <fullName evidence="16">TonB-dependent receptor</fullName>
    </submittedName>
</protein>
<evidence type="ECO:0000256" key="4">
    <source>
        <dbReference type="ARBA" id="ARBA00022496"/>
    </source>
</evidence>
<evidence type="ECO:0000256" key="11">
    <source>
        <dbReference type="PROSITE-ProRule" id="PRU01360"/>
    </source>
</evidence>
<dbReference type="PANTHER" id="PTHR32552">
    <property type="entry name" value="FERRICHROME IRON RECEPTOR-RELATED"/>
    <property type="match status" value="1"/>
</dbReference>
<evidence type="ECO:0000256" key="14">
    <source>
        <dbReference type="SAM" id="SignalP"/>
    </source>
</evidence>
<keyword evidence="3 11" id="KW-1134">Transmembrane beta strand</keyword>
<dbReference type="Pfam" id="PF07715">
    <property type="entry name" value="Plug"/>
    <property type="match status" value="1"/>
</dbReference>
<keyword evidence="8 12" id="KW-0798">TonB box</keyword>
<dbReference type="RefSeq" id="WP_212607791.1">
    <property type="nucleotide sequence ID" value="NZ_CP073910.1"/>
</dbReference>
<keyword evidence="7" id="KW-0406">Ion transport</keyword>
<dbReference type="InterPro" id="IPR012910">
    <property type="entry name" value="Plug_dom"/>
</dbReference>
<organism evidence="16 17">
    <name type="scientific">Sphingobium phenoxybenzoativorans</name>
    <dbReference type="NCBI Taxonomy" id="1592790"/>
    <lineage>
        <taxon>Bacteria</taxon>
        <taxon>Pseudomonadati</taxon>
        <taxon>Pseudomonadota</taxon>
        <taxon>Alphaproteobacteria</taxon>
        <taxon>Sphingomonadales</taxon>
        <taxon>Sphingomonadaceae</taxon>
        <taxon>Sphingobium</taxon>
    </lineage>
</organism>
<keyword evidence="9 11" id="KW-0472">Membrane</keyword>
<keyword evidence="17" id="KW-1185">Reference proteome</keyword>
<evidence type="ECO:0000256" key="10">
    <source>
        <dbReference type="ARBA" id="ARBA00023237"/>
    </source>
</evidence>
<dbReference type="GO" id="GO:0006826">
    <property type="term" value="P:iron ion transport"/>
    <property type="evidence" value="ECO:0007669"/>
    <property type="project" value="UniProtKB-KW"/>
</dbReference>
<sequence>MLREGSSALALVIGLCASAPSAYAQQGRITIPAMEMGQALREFAVQTNRQVVFQASQLRGQRSNAISGYEDPATALRYLIGDSALEIRPMTDGGYVIAPRVQSRSLLQPTRFQPSPEPAAPLAPASFNPAPPEEPVADDIIVTAQGRAERLQDVPISVSVTQGSLLQEKNINNLQDLSARLPNVRISSAPTADFINVRGVGSSLNYGFEQSVATFVDGAYRSRSRASRAAMFDIDRVEVLKGPQTTYFGNNAIAGALNITTRKPGDKLEFNGTAFYAPAFGEYAVEAGISVPLTETLSVRISGRQSGMDGYLKNTYSGNDGPHLNDRIGRFSFAWNPSESLESNFRIDHVRMRDDETWGAEITDCPAPAPFTTAGACARYLANQGAAADTKFDRRFANSPSLLDLNQTEAVWTNKLSFGDHSLRSITSYLDMDYHLVNAVIPVPGKQGGSPIGADYGIVSSYFENYKQFSQELRFQSEHDGPITYMAGLYYMHGDLDIDGYAGLYSAPFGNFGAPVTNAATPIVSLLRANEKTDNMSAFGSITVRPVDRLRISGGLRYSVVDKHDHRSVTYGTGTTANNYIPTADSFTVLPIATQMQIGAITGANFLDYSPSHRSDSKLMPSVNVQYELTSRAMAYASYVKGFKSGGFAIGESERSLFDPETVDAYEIGLKSQLFNNRLTLNIAGFYSKYDDMQETTTVDRPSGSPGQVTGNVAASISKGIEVGFSLRATDELSFNADLAYLDSRYDRYPGAPCTPLQTLNTPVNCKQDLSGKRRAFAPKFSGNIGVTYRRDIGSDYELLFDNSLFFTSRYFQQTTADPTLVQPGFAKWDARLAFGRQDKLWQLAIVGRNLTDKLTASYRQFVPSSPGSIQAMADPPRSFGLQLNVKY</sequence>
<evidence type="ECO:0000256" key="1">
    <source>
        <dbReference type="ARBA" id="ARBA00004571"/>
    </source>
</evidence>
<dbReference type="InterPro" id="IPR039426">
    <property type="entry name" value="TonB-dep_rcpt-like"/>
</dbReference>
<dbReference type="Gene3D" id="2.40.170.20">
    <property type="entry name" value="TonB-dependent receptor, beta-barrel domain"/>
    <property type="match status" value="1"/>
</dbReference>
<evidence type="ECO:0000259" key="15">
    <source>
        <dbReference type="SMART" id="SM00965"/>
    </source>
</evidence>
<dbReference type="InterPro" id="IPR011662">
    <property type="entry name" value="Secretin/TonB_short_N"/>
</dbReference>
<comment type="subcellular location">
    <subcellularLocation>
        <location evidence="1 11">Cell outer membrane</location>
        <topology evidence="1 11">Multi-pass membrane protein</topology>
    </subcellularLocation>
</comment>
<evidence type="ECO:0000313" key="17">
    <source>
        <dbReference type="Proteomes" id="UP000681425"/>
    </source>
</evidence>
<evidence type="ECO:0000256" key="9">
    <source>
        <dbReference type="ARBA" id="ARBA00023136"/>
    </source>
</evidence>
<feature type="domain" description="Secretin/TonB short N-terminal" evidence="15">
    <location>
        <begin position="49"/>
        <end position="100"/>
    </location>
</feature>
<comment type="similarity">
    <text evidence="11 12">Belongs to the TonB-dependent receptor family.</text>
</comment>
<evidence type="ECO:0000256" key="8">
    <source>
        <dbReference type="ARBA" id="ARBA00023077"/>
    </source>
</evidence>
<dbReference type="EMBL" id="CP073910">
    <property type="protein sequence ID" value="QUT03874.1"/>
    <property type="molecule type" value="Genomic_DNA"/>
</dbReference>
<evidence type="ECO:0000256" key="5">
    <source>
        <dbReference type="ARBA" id="ARBA00022692"/>
    </source>
</evidence>
<dbReference type="Proteomes" id="UP000681425">
    <property type="component" value="Chromosome"/>
</dbReference>
<evidence type="ECO:0000256" key="12">
    <source>
        <dbReference type="RuleBase" id="RU003357"/>
    </source>
</evidence>
<dbReference type="InterPro" id="IPR036942">
    <property type="entry name" value="Beta-barrel_TonB_sf"/>
</dbReference>
<dbReference type="SUPFAM" id="SSF56935">
    <property type="entry name" value="Porins"/>
    <property type="match status" value="1"/>
</dbReference>
<feature type="region of interest" description="Disordered" evidence="13">
    <location>
        <begin position="110"/>
        <end position="135"/>
    </location>
</feature>
<dbReference type="KEGG" id="spph:KFK14_11970"/>
<dbReference type="PANTHER" id="PTHR32552:SF81">
    <property type="entry name" value="TONB-DEPENDENT OUTER MEMBRANE RECEPTOR"/>
    <property type="match status" value="1"/>
</dbReference>
<evidence type="ECO:0000256" key="13">
    <source>
        <dbReference type="SAM" id="MobiDB-lite"/>
    </source>
</evidence>
<accession>A0A975K3S8</accession>
<reference evidence="16" key="1">
    <citation type="submission" date="2021-04" db="EMBL/GenBank/DDBJ databases">
        <title>Isolation of p-tert-butylphenol degrading bacteria Sphingobium phenoxybenzoativorans Tas13 from active sludge.</title>
        <authorList>
            <person name="Li Y."/>
        </authorList>
    </citation>
    <scope>NUCLEOTIDE SEQUENCE</scope>
    <source>
        <strain evidence="16">Tas13</strain>
    </source>
</reference>
<evidence type="ECO:0000313" key="16">
    <source>
        <dbReference type="EMBL" id="QUT03874.1"/>
    </source>
</evidence>
<dbReference type="Gene3D" id="3.55.50.30">
    <property type="match status" value="1"/>
</dbReference>
<dbReference type="AlphaFoldDB" id="A0A975K3S8"/>
<evidence type="ECO:0000256" key="2">
    <source>
        <dbReference type="ARBA" id="ARBA00022448"/>
    </source>
</evidence>
<dbReference type="SMART" id="SM00965">
    <property type="entry name" value="STN"/>
    <property type="match status" value="1"/>
</dbReference>
<feature type="chain" id="PRO_5037767492" evidence="14">
    <location>
        <begin position="25"/>
        <end position="888"/>
    </location>
</feature>